<accession>A0A7L4PF85</accession>
<dbReference type="AlphaFoldDB" id="A0A7L4PF85"/>
<evidence type="ECO:0000256" key="1">
    <source>
        <dbReference type="SAM" id="Phobius"/>
    </source>
</evidence>
<dbReference type="GeneID" id="5054517"/>
<feature type="transmembrane region" description="Helical" evidence="1">
    <location>
        <begin position="35"/>
        <end position="54"/>
    </location>
</feature>
<evidence type="ECO:0000313" key="3">
    <source>
        <dbReference type="Proteomes" id="UP000554766"/>
    </source>
</evidence>
<dbReference type="OMA" id="EIWICGC"/>
<evidence type="ECO:0000313" key="2">
    <source>
        <dbReference type="EMBL" id="NYR16380.1"/>
    </source>
</evidence>
<comment type="caution">
    <text evidence="2">The sequence shown here is derived from an EMBL/GenBank/DDBJ whole genome shotgun (WGS) entry which is preliminary data.</text>
</comment>
<proteinExistence type="predicted"/>
<reference evidence="2 3" key="1">
    <citation type="journal article" date="2020" name="Nat. Commun.">
        <title>The structures of two archaeal type IV pili illuminate evolutionary relationships.</title>
        <authorList>
            <person name="Wang F."/>
            <person name="Baquero D.P."/>
            <person name="Su Z."/>
            <person name="Beltran L.C."/>
            <person name="Prangishvili D."/>
            <person name="Krupovic M."/>
            <person name="Egelman E.H."/>
        </authorList>
    </citation>
    <scope>NUCLEOTIDE SEQUENCE [LARGE SCALE GENOMIC DNA]</scope>
    <source>
        <strain evidence="2 3">2GA</strain>
    </source>
</reference>
<keyword evidence="3" id="KW-1185">Reference proteome</keyword>
<dbReference type="RefSeq" id="WP_011901155.1">
    <property type="nucleotide sequence ID" value="NZ_JAAVJF010000005.1"/>
</dbReference>
<feature type="transmembrane region" description="Helical" evidence="1">
    <location>
        <begin position="12"/>
        <end position="29"/>
    </location>
</feature>
<keyword evidence="1" id="KW-1133">Transmembrane helix</keyword>
<organism evidence="2 3">
    <name type="scientific">Pyrobaculum arsenaticum</name>
    <dbReference type="NCBI Taxonomy" id="121277"/>
    <lineage>
        <taxon>Archaea</taxon>
        <taxon>Thermoproteota</taxon>
        <taxon>Thermoprotei</taxon>
        <taxon>Thermoproteales</taxon>
        <taxon>Thermoproteaceae</taxon>
        <taxon>Pyrobaculum</taxon>
    </lineage>
</organism>
<dbReference type="EMBL" id="JAAVJF010000005">
    <property type="protein sequence ID" value="NYR16380.1"/>
    <property type="molecule type" value="Genomic_DNA"/>
</dbReference>
<protein>
    <submittedName>
        <fullName evidence="2">Uncharacterized protein</fullName>
    </submittedName>
</protein>
<keyword evidence="1" id="KW-0472">Membrane</keyword>
<sequence length="149" mass="17044">MLRGLAVRLFELLAIFGPLVTVLLASYYAGYLIHILAPLLFALFVATLIVLWFMPSSCRFLEGRLGLCTPVRCKRAELREFEGEVKGGRIPPGKTYVLFCFGWRFPTTLFSDCGKEFFFSTPSCDGRWEKWRGTVDGKEKEIWICGCRR</sequence>
<dbReference type="Proteomes" id="UP000554766">
    <property type="component" value="Unassembled WGS sequence"/>
</dbReference>
<gene>
    <name evidence="2" type="ORF">HC235_10655</name>
</gene>
<name>A0A7L4PF85_9CREN</name>
<keyword evidence="1" id="KW-0812">Transmembrane</keyword>